<evidence type="ECO:0000313" key="2">
    <source>
        <dbReference type="EMBL" id="KAH0459150.1"/>
    </source>
</evidence>
<accession>A0AAV7GBL9</accession>
<evidence type="ECO:0000313" key="3">
    <source>
        <dbReference type="Proteomes" id="UP000775213"/>
    </source>
</evidence>
<sequence length="266" mass="29575">MEVRETVVGEGRGFDDDQWTGSGPMTVDKSSSMGRFENRRHNEVFAVVLTVGNCTGFNLIRSYVERNVFVKLISFSSSSELEISLRTLYNFLDINVINNHLVSSITREEFSDHSMNRDHYSASPTSEESGWTLYFDDFLASRKRELNPSSSCVSIASITSVVSDAASHVARKSTVKADLSLKKRKAEGVFFLEDDSLEDTASSTINSPKAVGMEEDDKNVSQINEEEGAHSEECGPDYMKDASECTEMKKRGPCLLPLSIFVDFLA</sequence>
<feature type="region of interest" description="Disordered" evidence="1">
    <location>
        <begin position="203"/>
        <end position="235"/>
    </location>
</feature>
<dbReference type="GO" id="GO:0010089">
    <property type="term" value="P:xylem development"/>
    <property type="evidence" value="ECO:0007669"/>
    <property type="project" value="InterPro"/>
</dbReference>
<keyword evidence="3" id="KW-1185">Reference proteome</keyword>
<reference evidence="2 3" key="1">
    <citation type="journal article" date="2021" name="Hortic Res">
        <title>Chromosome-scale assembly of the Dendrobium chrysotoxum genome enhances the understanding of orchid evolution.</title>
        <authorList>
            <person name="Zhang Y."/>
            <person name="Zhang G.Q."/>
            <person name="Zhang D."/>
            <person name="Liu X.D."/>
            <person name="Xu X.Y."/>
            <person name="Sun W.H."/>
            <person name="Yu X."/>
            <person name="Zhu X."/>
            <person name="Wang Z.W."/>
            <person name="Zhao X."/>
            <person name="Zhong W.Y."/>
            <person name="Chen H."/>
            <person name="Yin W.L."/>
            <person name="Huang T."/>
            <person name="Niu S.C."/>
            <person name="Liu Z.J."/>
        </authorList>
    </citation>
    <scope>NUCLEOTIDE SEQUENCE [LARGE SCALE GENOMIC DNA]</scope>
    <source>
        <strain evidence="2">Lindl</strain>
    </source>
</reference>
<dbReference type="Proteomes" id="UP000775213">
    <property type="component" value="Unassembled WGS sequence"/>
</dbReference>
<dbReference type="InterPro" id="IPR039280">
    <property type="entry name" value="VUP"/>
</dbReference>
<proteinExistence type="predicted"/>
<name>A0AAV7GBL9_DENCH</name>
<protein>
    <submittedName>
        <fullName evidence="2">Uncharacterized protein</fullName>
    </submittedName>
</protein>
<gene>
    <name evidence="2" type="ORF">IEQ34_011964</name>
</gene>
<organism evidence="2 3">
    <name type="scientific">Dendrobium chrysotoxum</name>
    <name type="common">Orchid</name>
    <dbReference type="NCBI Taxonomy" id="161865"/>
    <lineage>
        <taxon>Eukaryota</taxon>
        <taxon>Viridiplantae</taxon>
        <taxon>Streptophyta</taxon>
        <taxon>Embryophyta</taxon>
        <taxon>Tracheophyta</taxon>
        <taxon>Spermatophyta</taxon>
        <taxon>Magnoliopsida</taxon>
        <taxon>Liliopsida</taxon>
        <taxon>Asparagales</taxon>
        <taxon>Orchidaceae</taxon>
        <taxon>Epidendroideae</taxon>
        <taxon>Malaxideae</taxon>
        <taxon>Dendrobiinae</taxon>
        <taxon>Dendrobium</taxon>
    </lineage>
</organism>
<dbReference type="PANTHER" id="PTHR33974">
    <property type="entry name" value="VASCULAR-RELATED UNKNOWN PROTEIN 1-RELATED"/>
    <property type="match status" value="1"/>
</dbReference>
<evidence type="ECO:0000256" key="1">
    <source>
        <dbReference type="SAM" id="MobiDB-lite"/>
    </source>
</evidence>
<dbReference type="EMBL" id="JAGFBR010000011">
    <property type="protein sequence ID" value="KAH0459150.1"/>
    <property type="molecule type" value="Genomic_DNA"/>
</dbReference>
<dbReference type="AlphaFoldDB" id="A0AAV7GBL9"/>
<comment type="caution">
    <text evidence="2">The sequence shown here is derived from an EMBL/GenBank/DDBJ whole genome shotgun (WGS) entry which is preliminary data.</text>
</comment>
<dbReference type="PANTHER" id="PTHR33974:SF2">
    <property type="entry name" value="VASCULAR-RELATED UNKNOWN PROTEIN 1"/>
    <property type="match status" value="1"/>
</dbReference>